<comment type="function">
    <text evidence="11">Phosphorylation of dTMP to form dTDP in both de novo and salvage pathways of dTTP synthesis.</text>
</comment>
<evidence type="ECO:0000259" key="12">
    <source>
        <dbReference type="Pfam" id="PF02223"/>
    </source>
</evidence>
<dbReference type="EC" id="2.7.4.9" evidence="2 11"/>
<evidence type="ECO:0000256" key="6">
    <source>
        <dbReference type="ARBA" id="ARBA00022741"/>
    </source>
</evidence>
<evidence type="ECO:0000313" key="14">
    <source>
        <dbReference type="Proteomes" id="UP000765845"/>
    </source>
</evidence>
<dbReference type="InterPro" id="IPR027417">
    <property type="entry name" value="P-loop_NTPase"/>
</dbReference>
<feature type="binding site" evidence="11">
    <location>
        <begin position="13"/>
        <end position="20"/>
    </location>
    <ligand>
        <name>ATP</name>
        <dbReference type="ChEBI" id="CHEBI:30616"/>
    </ligand>
</feature>
<evidence type="ECO:0000256" key="10">
    <source>
        <dbReference type="ARBA" id="ARBA00048743"/>
    </source>
</evidence>
<evidence type="ECO:0000256" key="11">
    <source>
        <dbReference type="HAMAP-Rule" id="MF_00165"/>
    </source>
</evidence>
<evidence type="ECO:0000256" key="3">
    <source>
        <dbReference type="ARBA" id="ARBA00017144"/>
    </source>
</evidence>
<organism evidence="13 14">
    <name type="scientific">Spongiibacter thalassae</name>
    <dbReference type="NCBI Taxonomy" id="2721624"/>
    <lineage>
        <taxon>Bacteria</taxon>
        <taxon>Pseudomonadati</taxon>
        <taxon>Pseudomonadota</taxon>
        <taxon>Gammaproteobacteria</taxon>
        <taxon>Cellvibrionales</taxon>
        <taxon>Spongiibacteraceae</taxon>
        <taxon>Spongiibacter</taxon>
    </lineage>
</organism>
<comment type="similarity">
    <text evidence="1 11">Belongs to the thymidylate kinase family.</text>
</comment>
<dbReference type="HAMAP" id="MF_00165">
    <property type="entry name" value="Thymidylate_kinase"/>
    <property type="match status" value="1"/>
</dbReference>
<keyword evidence="6 11" id="KW-0547">Nucleotide-binding</keyword>
<evidence type="ECO:0000256" key="5">
    <source>
        <dbReference type="ARBA" id="ARBA00022727"/>
    </source>
</evidence>
<keyword evidence="7 11" id="KW-0418">Kinase</keyword>
<evidence type="ECO:0000313" key="13">
    <source>
        <dbReference type="EMBL" id="NKI17325.1"/>
    </source>
</evidence>
<keyword evidence="5 11" id="KW-0545">Nucleotide biosynthesis</keyword>
<keyword evidence="14" id="KW-1185">Reference proteome</keyword>
<dbReference type="GO" id="GO:0004798">
    <property type="term" value="F:dTMP kinase activity"/>
    <property type="evidence" value="ECO:0007669"/>
    <property type="project" value="UniProtKB-EC"/>
</dbReference>
<keyword evidence="4 11" id="KW-0808">Transferase</keyword>
<proteinExistence type="inferred from homology"/>
<dbReference type="InterPro" id="IPR039430">
    <property type="entry name" value="Thymidylate_kin-like_dom"/>
</dbReference>
<gene>
    <name evidence="11" type="primary">tmk</name>
    <name evidence="13" type="ORF">HCU74_07840</name>
</gene>
<dbReference type="PANTHER" id="PTHR10344:SF4">
    <property type="entry name" value="UMP-CMP KINASE 2, MITOCHONDRIAL"/>
    <property type="match status" value="1"/>
</dbReference>
<dbReference type="EMBL" id="JAAWWK010000002">
    <property type="protein sequence ID" value="NKI17325.1"/>
    <property type="molecule type" value="Genomic_DNA"/>
</dbReference>
<dbReference type="PANTHER" id="PTHR10344">
    <property type="entry name" value="THYMIDYLATE KINASE"/>
    <property type="match status" value="1"/>
</dbReference>
<feature type="domain" description="Thymidylate kinase-like" evidence="12">
    <location>
        <begin position="11"/>
        <end position="200"/>
    </location>
</feature>
<evidence type="ECO:0000256" key="7">
    <source>
        <dbReference type="ARBA" id="ARBA00022777"/>
    </source>
</evidence>
<dbReference type="Pfam" id="PF02223">
    <property type="entry name" value="Thymidylate_kin"/>
    <property type="match status" value="1"/>
</dbReference>
<comment type="catalytic activity">
    <reaction evidence="10 11">
        <text>dTMP + ATP = dTDP + ADP</text>
        <dbReference type="Rhea" id="RHEA:13517"/>
        <dbReference type="ChEBI" id="CHEBI:30616"/>
        <dbReference type="ChEBI" id="CHEBI:58369"/>
        <dbReference type="ChEBI" id="CHEBI:63528"/>
        <dbReference type="ChEBI" id="CHEBI:456216"/>
        <dbReference type="EC" id="2.7.4.9"/>
    </reaction>
</comment>
<dbReference type="SUPFAM" id="SSF52540">
    <property type="entry name" value="P-loop containing nucleoside triphosphate hydrolases"/>
    <property type="match status" value="1"/>
</dbReference>
<evidence type="ECO:0000256" key="4">
    <source>
        <dbReference type="ARBA" id="ARBA00022679"/>
    </source>
</evidence>
<dbReference type="InterPro" id="IPR018094">
    <property type="entry name" value="Thymidylate_kinase"/>
</dbReference>
<dbReference type="Proteomes" id="UP000765845">
    <property type="component" value="Unassembled WGS sequence"/>
</dbReference>
<accession>A0ABX1GEE3</accession>
<evidence type="ECO:0000256" key="8">
    <source>
        <dbReference type="ARBA" id="ARBA00022840"/>
    </source>
</evidence>
<comment type="caution">
    <text evidence="13">The sequence shown here is derived from an EMBL/GenBank/DDBJ whole genome shotgun (WGS) entry which is preliminary data.</text>
</comment>
<evidence type="ECO:0000256" key="9">
    <source>
        <dbReference type="ARBA" id="ARBA00029962"/>
    </source>
</evidence>
<name>A0ABX1GEE3_9GAMM</name>
<sequence length="215" mass="23687">MGELRGRFISLEGGEGVGKSSNIAFIVDWLTDAGIPFIQTREPGGTPLAEEVRELLLRPRDEGMTELSELLLVFAARAQHLHTKIEPALAAGTWVLCDRFTDATFAYQGYGRGLSRDTIEQLQQMVQGARRPDLTLLLDAPVEVGMARAGERGELDRFEQEQHSFFERVRAGYLALAEADPQRFSIIDASQPLADVQRDIGQVLQRFVDGSGASA</sequence>
<dbReference type="Gene3D" id="3.40.50.300">
    <property type="entry name" value="P-loop containing nucleotide triphosphate hydrolases"/>
    <property type="match status" value="1"/>
</dbReference>
<reference evidence="13 14" key="1">
    <citation type="submission" date="2020-04" db="EMBL/GenBank/DDBJ databases">
        <authorList>
            <person name="Yoon J."/>
        </authorList>
    </citation>
    <scope>NUCLEOTIDE SEQUENCE [LARGE SCALE GENOMIC DNA]</scope>
    <source>
        <strain evidence="13 14">KMU-166</strain>
    </source>
</reference>
<dbReference type="NCBIfam" id="TIGR00041">
    <property type="entry name" value="DTMP_kinase"/>
    <property type="match status" value="1"/>
</dbReference>
<protein>
    <recommendedName>
        <fullName evidence="3 11">Thymidylate kinase</fullName>
        <ecNumber evidence="2 11">2.7.4.9</ecNumber>
    </recommendedName>
    <alternativeName>
        <fullName evidence="9 11">dTMP kinase</fullName>
    </alternativeName>
</protein>
<evidence type="ECO:0000256" key="2">
    <source>
        <dbReference type="ARBA" id="ARBA00012980"/>
    </source>
</evidence>
<dbReference type="CDD" id="cd01672">
    <property type="entry name" value="TMPK"/>
    <property type="match status" value="1"/>
</dbReference>
<keyword evidence="8 11" id="KW-0067">ATP-binding</keyword>
<evidence type="ECO:0000256" key="1">
    <source>
        <dbReference type="ARBA" id="ARBA00009776"/>
    </source>
</evidence>